<dbReference type="EMBL" id="JAJEKE010000004">
    <property type="protein sequence ID" value="MCQ1529255.1"/>
    <property type="molecule type" value="Genomic_DNA"/>
</dbReference>
<feature type="domain" description="Creatinase N-terminal" evidence="2">
    <location>
        <begin position="8"/>
        <end position="94"/>
    </location>
</feature>
<proteinExistence type="predicted"/>
<evidence type="ECO:0000313" key="3">
    <source>
        <dbReference type="EMBL" id="MCQ1529255.1"/>
    </source>
</evidence>
<protein>
    <submittedName>
        <fullName evidence="3">Aminopeptidase P family protein</fullName>
    </submittedName>
</protein>
<keyword evidence="3" id="KW-0645">Protease</keyword>
<dbReference type="CDD" id="cd01092">
    <property type="entry name" value="APP-like"/>
    <property type="match status" value="1"/>
</dbReference>
<dbReference type="Proteomes" id="UP001651880">
    <property type="component" value="Unassembled WGS sequence"/>
</dbReference>
<keyword evidence="3" id="KW-0378">Hydrolase</keyword>
<name>A0ABT1NDB8_9FIRM</name>
<dbReference type="PANTHER" id="PTHR46112:SF3">
    <property type="entry name" value="AMINOPEPTIDASE YPDF"/>
    <property type="match status" value="1"/>
</dbReference>
<keyword evidence="3" id="KW-0031">Aminopeptidase</keyword>
<dbReference type="PANTHER" id="PTHR46112">
    <property type="entry name" value="AMINOPEPTIDASE"/>
    <property type="match status" value="1"/>
</dbReference>
<dbReference type="SUPFAM" id="SSF53092">
    <property type="entry name" value="Creatinase/prolidase N-terminal domain"/>
    <property type="match status" value="1"/>
</dbReference>
<organism evidence="3 4">
    <name type="scientific">Lutispora saccharofermentans</name>
    <dbReference type="NCBI Taxonomy" id="3024236"/>
    <lineage>
        <taxon>Bacteria</taxon>
        <taxon>Bacillati</taxon>
        <taxon>Bacillota</taxon>
        <taxon>Clostridia</taxon>
        <taxon>Lutisporales</taxon>
        <taxon>Lutisporaceae</taxon>
        <taxon>Lutispora</taxon>
    </lineage>
</organism>
<dbReference type="InterPro" id="IPR000587">
    <property type="entry name" value="Creatinase_N"/>
</dbReference>
<dbReference type="Pfam" id="PF01321">
    <property type="entry name" value="Creatinase_N"/>
    <property type="match status" value="1"/>
</dbReference>
<sequence length="366" mass="41234">MMLNMTKLERMAELLRGHGADACVMGPSHDVEYLAGIKPFSDERFRGFYVLSDGRWFFICPELYYEEVREALGDKAHIYIWSDGDGPLGCFEKAQADYGLNGRIIAVNDGVRAVDLIDMKSFIKAEYVNEAMIFEELRLRKDEEEAQYMARAGEIADKTFAEIVKFIKPGVSEREIANKIKELLIELGGEELSFDPIVASGPNSSKPHYNDDKRIIEKRDLVVLDFGCRYKGYCSDTSRTVFIGEPTEEQKKVYEICLRATTEAKKAVREGITAEEVDKTARDIISKEGYGQYFINRAGHGIGLAVHEAPYIKSGNKQVLETGMCFSIEPGIYIPGKFGMRVEDIVMVDGEGSRVFNNSDRNMTIL</sequence>
<dbReference type="Gene3D" id="3.90.230.10">
    <property type="entry name" value="Creatinase/methionine aminopeptidase superfamily"/>
    <property type="match status" value="1"/>
</dbReference>
<evidence type="ECO:0000313" key="4">
    <source>
        <dbReference type="Proteomes" id="UP001651880"/>
    </source>
</evidence>
<dbReference type="Gene3D" id="3.40.350.10">
    <property type="entry name" value="Creatinase/prolidase N-terminal domain"/>
    <property type="match status" value="1"/>
</dbReference>
<dbReference type="RefSeq" id="WP_255226773.1">
    <property type="nucleotide sequence ID" value="NZ_JAJEKE010000004.1"/>
</dbReference>
<dbReference type="InterPro" id="IPR000994">
    <property type="entry name" value="Pept_M24"/>
</dbReference>
<dbReference type="InterPro" id="IPR036005">
    <property type="entry name" value="Creatinase/aminopeptidase-like"/>
</dbReference>
<comment type="caution">
    <text evidence="3">The sequence shown here is derived from an EMBL/GenBank/DDBJ whole genome shotgun (WGS) entry which is preliminary data.</text>
</comment>
<gene>
    <name evidence="3" type="ORF">LJD61_06780</name>
</gene>
<dbReference type="InterPro" id="IPR050659">
    <property type="entry name" value="Peptidase_M24B"/>
</dbReference>
<dbReference type="GO" id="GO:0004177">
    <property type="term" value="F:aminopeptidase activity"/>
    <property type="evidence" value="ECO:0007669"/>
    <property type="project" value="UniProtKB-KW"/>
</dbReference>
<evidence type="ECO:0000259" key="1">
    <source>
        <dbReference type="Pfam" id="PF00557"/>
    </source>
</evidence>
<dbReference type="InterPro" id="IPR029149">
    <property type="entry name" value="Creatin/AminoP/Spt16_N"/>
</dbReference>
<evidence type="ECO:0000259" key="2">
    <source>
        <dbReference type="Pfam" id="PF01321"/>
    </source>
</evidence>
<accession>A0ABT1NDB8</accession>
<dbReference type="SUPFAM" id="SSF55920">
    <property type="entry name" value="Creatinase/aminopeptidase"/>
    <property type="match status" value="1"/>
</dbReference>
<dbReference type="Pfam" id="PF00557">
    <property type="entry name" value="Peptidase_M24"/>
    <property type="match status" value="1"/>
</dbReference>
<keyword evidence="4" id="KW-1185">Reference proteome</keyword>
<reference evidence="3 4" key="1">
    <citation type="submission" date="2021-10" db="EMBL/GenBank/DDBJ databases">
        <title>Lutispora strain m25 sp. nov., a thermophilic, non-spore-forming bacterium isolated from a lab-scale methanogenic bioreactor digesting anaerobic sludge.</title>
        <authorList>
            <person name="El Houari A."/>
            <person name="Mcdonald J."/>
        </authorList>
    </citation>
    <scope>NUCLEOTIDE SEQUENCE [LARGE SCALE GENOMIC DNA]</scope>
    <source>
        <strain evidence="4">m25</strain>
    </source>
</reference>
<feature type="domain" description="Peptidase M24" evidence="1">
    <location>
        <begin position="148"/>
        <end position="348"/>
    </location>
</feature>